<feature type="compositionally biased region" description="Polar residues" evidence="1">
    <location>
        <begin position="563"/>
        <end position="581"/>
    </location>
</feature>
<feature type="compositionally biased region" description="Basic residues" evidence="1">
    <location>
        <begin position="33"/>
        <end position="47"/>
    </location>
</feature>
<protein>
    <submittedName>
        <fullName evidence="2">Uncharacterized protein</fullName>
    </submittedName>
</protein>
<feature type="compositionally biased region" description="Basic and acidic residues" evidence="1">
    <location>
        <begin position="98"/>
        <end position="117"/>
    </location>
</feature>
<dbReference type="GeneID" id="92182723"/>
<dbReference type="AlphaFoldDB" id="A0AAW0YVX5"/>
<organism evidence="2 3">
    <name type="scientific">Kwoniella newhampshirensis</name>
    <dbReference type="NCBI Taxonomy" id="1651941"/>
    <lineage>
        <taxon>Eukaryota</taxon>
        <taxon>Fungi</taxon>
        <taxon>Dikarya</taxon>
        <taxon>Basidiomycota</taxon>
        <taxon>Agaricomycotina</taxon>
        <taxon>Tremellomycetes</taxon>
        <taxon>Tremellales</taxon>
        <taxon>Cryptococcaceae</taxon>
        <taxon>Kwoniella</taxon>
    </lineage>
</organism>
<gene>
    <name evidence="2" type="ORF">IAR55_005465</name>
</gene>
<dbReference type="RefSeq" id="XP_066801124.1">
    <property type="nucleotide sequence ID" value="XM_066948556.1"/>
</dbReference>
<evidence type="ECO:0000313" key="2">
    <source>
        <dbReference type="EMBL" id="KAK8847606.1"/>
    </source>
</evidence>
<name>A0AAW0YVX5_9TREE</name>
<feature type="region of interest" description="Disordered" evidence="1">
    <location>
        <begin position="275"/>
        <end position="297"/>
    </location>
</feature>
<feature type="compositionally biased region" description="Polar residues" evidence="1">
    <location>
        <begin position="424"/>
        <end position="437"/>
    </location>
</feature>
<feature type="compositionally biased region" description="Basic and acidic residues" evidence="1">
    <location>
        <begin position="66"/>
        <end position="82"/>
    </location>
</feature>
<accession>A0AAW0YVX5</accession>
<feature type="compositionally biased region" description="Low complexity" evidence="1">
    <location>
        <begin position="607"/>
        <end position="640"/>
    </location>
</feature>
<sequence length="640" mass="70663">MSLYPTFEKAYFLRAKLPRPSHPPTASPQTSARKFKNVSRNPRKTKRERLPDEDIDCESTSSEDTLFDRHLVGSSRSNKEGDNDVSCSSKSPMKRRRVDRDADSNQDKDKHGREESWREVLQVKDEINWAGDSDLSSISSDEPFVEERQAEQDNDLPCQGPAEASPTLSIAPRLKGVEAPLPLPAIVVTVPTNVDTPVDVVRVPRTGHEGLSTSNIPSDEDINNATTARSIYTPNAPSQDRGTILQIDQEASILDEADLTPPVSEQVESRSILPQPDLTRRGGIPGSNLTHEPPSAHRDLPVADILQDSREKSLPLKQFHISNIFGSSAVRLFGNSFAPCKDDCPVTTKIINVPLRRVKLTLFTPTNRVETLTSTPKSSPTSELKSKIALSRPPYRFWKISPVPEEKPGQVQAAHDGLEDEPKNQSQTRSEAQNSCVPASPSRPLALTSAAHQMAIQTDHIATILAAEMVEDDPEILQAARILTNFRRLHSALNTWVDQRIAEIRWSQSSNFISTQRKKTVKKNPPRRKRVISKRAEKAGSSRTIHGVDEGLKSSLKITLPSCSASSKKVQRQGQGQAQLRSRSRVRFADLEETDDESPAWKRDLFSSSSISTTPIPNIPRSPVVLSLDSSSGSTQSTPA</sequence>
<feature type="region of interest" description="Disordered" evidence="1">
    <location>
        <begin position="563"/>
        <end position="640"/>
    </location>
</feature>
<keyword evidence="3" id="KW-1185">Reference proteome</keyword>
<evidence type="ECO:0000313" key="3">
    <source>
        <dbReference type="Proteomes" id="UP001388673"/>
    </source>
</evidence>
<feature type="region of interest" description="Disordered" evidence="1">
    <location>
        <begin position="144"/>
        <end position="166"/>
    </location>
</feature>
<comment type="caution">
    <text evidence="2">The sequence shown here is derived from an EMBL/GenBank/DDBJ whole genome shotgun (WGS) entry which is preliminary data.</text>
</comment>
<dbReference type="EMBL" id="JBCAWK010000010">
    <property type="protein sequence ID" value="KAK8847606.1"/>
    <property type="molecule type" value="Genomic_DNA"/>
</dbReference>
<feature type="region of interest" description="Disordered" evidence="1">
    <location>
        <begin position="13"/>
        <end position="117"/>
    </location>
</feature>
<reference evidence="2 3" key="1">
    <citation type="journal article" date="2024" name="bioRxiv">
        <title>Comparative genomics of Cryptococcus and Kwoniella reveals pathogenesis evolution and contrasting karyotype dynamics via intercentromeric recombination or chromosome fusion.</title>
        <authorList>
            <person name="Coelho M.A."/>
            <person name="David-Palma M."/>
            <person name="Shea T."/>
            <person name="Bowers K."/>
            <person name="McGinley-Smith S."/>
            <person name="Mohammad A.W."/>
            <person name="Gnirke A."/>
            <person name="Yurkov A.M."/>
            <person name="Nowrousian M."/>
            <person name="Sun S."/>
            <person name="Cuomo C.A."/>
            <person name="Heitman J."/>
        </authorList>
    </citation>
    <scope>NUCLEOTIDE SEQUENCE [LARGE SCALE GENOMIC DNA]</scope>
    <source>
        <strain evidence="2 3">CBS 13917</strain>
    </source>
</reference>
<evidence type="ECO:0000256" key="1">
    <source>
        <dbReference type="SAM" id="MobiDB-lite"/>
    </source>
</evidence>
<proteinExistence type="predicted"/>
<dbReference type="Proteomes" id="UP001388673">
    <property type="component" value="Unassembled WGS sequence"/>
</dbReference>
<feature type="region of interest" description="Disordered" evidence="1">
    <location>
        <begin position="408"/>
        <end position="443"/>
    </location>
</feature>
<dbReference type="KEGG" id="kne:92182723"/>